<protein>
    <recommendedName>
        <fullName evidence="14">ER lumen protein-retaining receptor</fullName>
    </recommendedName>
</protein>
<evidence type="ECO:0000256" key="11">
    <source>
        <dbReference type="SAM" id="Phobius"/>
    </source>
</evidence>
<dbReference type="EMBL" id="HBIO01006737">
    <property type="protein sequence ID" value="CAE0460122.1"/>
    <property type="molecule type" value="Transcribed_RNA"/>
</dbReference>
<evidence type="ECO:0000256" key="9">
    <source>
        <dbReference type="ARBA" id="ARBA00023136"/>
    </source>
</evidence>
<keyword evidence="5" id="KW-0256">Endoplasmic reticulum</keyword>
<dbReference type="GO" id="GO:0046923">
    <property type="term" value="F:ER retention sequence binding"/>
    <property type="evidence" value="ECO:0007669"/>
    <property type="project" value="InterPro"/>
</dbReference>
<evidence type="ECO:0000313" key="13">
    <source>
        <dbReference type="EMBL" id="CAE0460123.1"/>
    </source>
</evidence>
<evidence type="ECO:0000256" key="5">
    <source>
        <dbReference type="ARBA" id="ARBA00022824"/>
    </source>
</evidence>
<keyword evidence="4 11" id="KW-0812">Transmembrane</keyword>
<evidence type="ECO:0000256" key="2">
    <source>
        <dbReference type="ARBA" id="ARBA00010120"/>
    </source>
</evidence>
<evidence type="ECO:0000256" key="10">
    <source>
        <dbReference type="ARBA" id="ARBA00023170"/>
    </source>
</evidence>
<evidence type="ECO:0008006" key="14">
    <source>
        <dbReference type="Google" id="ProtNLM"/>
    </source>
</evidence>
<keyword evidence="7" id="KW-0653">Protein transport</keyword>
<dbReference type="PANTHER" id="PTHR10585">
    <property type="entry name" value="ER LUMEN PROTEIN RETAINING RECEPTOR"/>
    <property type="match status" value="1"/>
</dbReference>
<evidence type="ECO:0000256" key="1">
    <source>
        <dbReference type="ARBA" id="ARBA00004477"/>
    </source>
</evidence>
<comment type="subcellular location">
    <subcellularLocation>
        <location evidence="1">Endoplasmic reticulum membrane</location>
        <topology evidence="1">Multi-pass membrane protein</topology>
    </subcellularLocation>
</comment>
<dbReference type="GO" id="GO:0006621">
    <property type="term" value="P:protein retention in ER lumen"/>
    <property type="evidence" value="ECO:0007669"/>
    <property type="project" value="InterPro"/>
</dbReference>
<name>A0A6S8SE85_9STRA</name>
<keyword evidence="6" id="KW-0931">ER-Golgi transport</keyword>
<keyword evidence="3" id="KW-0813">Transport</keyword>
<sequence>MLNAFRIIGDTSRNLSILIMLYRLRCKGDGSNVSLKTQQLYCLVYVTRYLDLWTSFYSTYNSIMKIAYITSALYICHMLHIPSGNLRSSVNPSGDVFKRSFVIVPSLIIAFLCTKNDSFYDFCWTFSIVLESVAIAPQLHIIYRKRCDVDGGLKAYCLFQFCHRFFYVFNWVYRSKTEAIFPHNFVVYFFGVLHCLVILVPWILHYLKIYPHEGAVASNLRDTIIESGPLIYNLMVDSDEERRGTEL</sequence>
<comment type="similarity">
    <text evidence="2">Belongs to the ERD2 family.</text>
</comment>
<evidence type="ECO:0000256" key="4">
    <source>
        <dbReference type="ARBA" id="ARBA00022692"/>
    </source>
</evidence>
<keyword evidence="10" id="KW-0675">Receptor</keyword>
<gene>
    <name evidence="12" type="ORF">CDEB00056_LOCUS4963</name>
    <name evidence="13" type="ORF">CDEB00056_LOCUS4964</name>
</gene>
<feature type="transmembrane region" description="Helical" evidence="11">
    <location>
        <begin position="185"/>
        <end position="204"/>
    </location>
</feature>
<dbReference type="EMBL" id="HBIO01006738">
    <property type="protein sequence ID" value="CAE0460123.1"/>
    <property type="molecule type" value="Transcribed_RNA"/>
</dbReference>
<dbReference type="InterPro" id="IPR000133">
    <property type="entry name" value="ER_ret_rcpt"/>
</dbReference>
<evidence type="ECO:0000256" key="7">
    <source>
        <dbReference type="ARBA" id="ARBA00022927"/>
    </source>
</evidence>
<evidence type="ECO:0000313" key="12">
    <source>
        <dbReference type="EMBL" id="CAE0460122.1"/>
    </source>
</evidence>
<reference evidence="13" key="1">
    <citation type="submission" date="2021-01" db="EMBL/GenBank/DDBJ databases">
        <authorList>
            <person name="Corre E."/>
            <person name="Pelletier E."/>
            <person name="Niang G."/>
            <person name="Scheremetjew M."/>
            <person name="Finn R."/>
            <person name="Kale V."/>
            <person name="Holt S."/>
            <person name="Cochrane G."/>
            <person name="Meng A."/>
            <person name="Brown T."/>
            <person name="Cohen L."/>
        </authorList>
    </citation>
    <scope>NUCLEOTIDE SEQUENCE</scope>
    <source>
        <strain evidence="13">MM31A-1</strain>
    </source>
</reference>
<keyword evidence="8 11" id="KW-1133">Transmembrane helix</keyword>
<evidence type="ECO:0000256" key="3">
    <source>
        <dbReference type="ARBA" id="ARBA00022448"/>
    </source>
</evidence>
<dbReference type="Pfam" id="PF00810">
    <property type="entry name" value="ER_lumen_recept"/>
    <property type="match status" value="1"/>
</dbReference>
<keyword evidence="9 11" id="KW-0472">Membrane</keyword>
<proteinExistence type="inferred from homology"/>
<dbReference type="GO" id="GO:0015031">
    <property type="term" value="P:protein transport"/>
    <property type="evidence" value="ECO:0007669"/>
    <property type="project" value="UniProtKB-KW"/>
</dbReference>
<organism evidence="13">
    <name type="scientific">Chaetoceros debilis</name>
    <dbReference type="NCBI Taxonomy" id="122233"/>
    <lineage>
        <taxon>Eukaryota</taxon>
        <taxon>Sar</taxon>
        <taxon>Stramenopiles</taxon>
        <taxon>Ochrophyta</taxon>
        <taxon>Bacillariophyta</taxon>
        <taxon>Coscinodiscophyceae</taxon>
        <taxon>Chaetocerotophycidae</taxon>
        <taxon>Chaetocerotales</taxon>
        <taxon>Chaetocerotaceae</taxon>
        <taxon>Chaetoceros</taxon>
    </lineage>
</organism>
<dbReference type="GO" id="GO:0016192">
    <property type="term" value="P:vesicle-mediated transport"/>
    <property type="evidence" value="ECO:0007669"/>
    <property type="project" value="UniProtKB-KW"/>
</dbReference>
<dbReference type="AlphaFoldDB" id="A0A6S8SE85"/>
<dbReference type="PRINTS" id="PR00660">
    <property type="entry name" value="ERLUMENR"/>
</dbReference>
<evidence type="ECO:0000256" key="8">
    <source>
        <dbReference type="ARBA" id="ARBA00022989"/>
    </source>
</evidence>
<accession>A0A6S8SE85</accession>
<dbReference type="GO" id="GO:0005789">
    <property type="term" value="C:endoplasmic reticulum membrane"/>
    <property type="evidence" value="ECO:0007669"/>
    <property type="project" value="UniProtKB-SubCell"/>
</dbReference>
<evidence type="ECO:0000256" key="6">
    <source>
        <dbReference type="ARBA" id="ARBA00022892"/>
    </source>
</evidence>